<keyword evidence="1" id="KW-0808">Transferase</keyword>
<dbReference type="AlphaFoldDB" id="A0A086XX43"/>
<dbReference type="CDD" id="cd04301">
    <property type="entry name" value="NAT_SF"/>
    <property type="match status" value="1"/>
</dbReference>
<dbReference type="EMBL" id="JGYG01000015">
    <property type="protein sequence ID" value="KFI26593.1"/>
    <property type="molecule type" value="Genomic_DNA"/>
</dbReference>
<evidence type="ECO:0000313" key="1">
    <source>
        <dbReference type="EMBL" id="KFI26593.1"/>
    </source>
</evidence>
<protein>
    <submittedName>
        <fullName evidence="1">GCN5 family acetyltransferase</fullName>
    </submittedName>
</protein>
<sequence length="173" mass="18382">MTTEFAIRPERPDDVDAIDRLIIAAFAGEPHSEGNEARIVHDLRNDGVLLSSLVAEDQTPEAGGAIIGHLVFSPVTMANGSVWLGLGPISVRPDLQRKGIGTALIRAAFARLDEDAAGYVVVGDAEYYGRFGFVAAPQVTVPGIPPEHVLVRAIWTPPPKGKALYHPAFGLPA</sequence>
<evidence type="ECO:0000313" key="2">
    <source>
        <dbReference type="Proteomes" id="UP000028826"/>
    </source>
</evidence>
<dbReference type="PROSITE" id="PS51186">
    <property type="entry name" value="GNAT"/>
    <property type="match status" value="1"/>
</dbReference>
<dbReference type="InterPro" id="IPR000182">
    <property type="entry name" value="GNAT_dom"/>
</dbReference>
<organism evidence="1 2">
    <name type="scientific">Haematobacter massiliensis</name>
    <dbReference type="NCBI Taxonomy" id="195105"/>
    <lineage>
        <taxon>Bacteria</taxon>
        <taxon>Pseudomonadati</taxon>
        <taxon>Pseudomonadota</taxon>
        <taxon>Alphaproteobacteria</taxon>
        <taxon>Rhodobacterales</taxon>
        <taxon>Paracoccaceae</taxon>
        <taxon>Haematobacter</taxon>
    </lineage>
</organism>
<dbReference type="Pfam" id="PF13508">
    <property type="entry name" value="Acetyltransf_7"/>
    <property type="match status" value="1"/>
</dbReference>
<gene>
    <name evidence="1" type="ORF">CN97_02880</name>
</gene>
<keyword evidence="2" id="KW-1185">Reference proteome</keyword>
<dbReference type="SUPFAM" id="SSF55729">
    <property type="entry name" value="Acyl-CoA N-acyltransferases (Nat)"/>
    <property type="match status" value="1"/>
</dbReference>
<dbReference type="Proteomes" id="UP000028826">
    <property type="component" value="Unassembled WGS sequence"/>
</dbReference>
<name>A0A086XX43_9RHOB</name>
<dbReference type="InterPro" id="IPR016181">
    <property type="entry name" value="Acyl_CoA_acyltransferase"/>
</dbReference>
<dbReference type="OrthoDB" id="9797178at2"/>
<reference evidence="1 2" key="1">
    <citation type="submission" date="2014-03" db="EMBL/GenBank/DDBJ databases">
        <title>Genome of Haematobacter massiliensis CCUG 47968.</title>
        <authorList>
            <person name="Wang D."/>
            <person name="Wang G."/>
        </authorList>
    </citation>
    <scope>NUCLEOTIDE SEQUENCE [LARGE SCALE GENOMIC DNA]</scope>
    <source>
        <strain evidence="1 2">CCUG 47968</strain>
    </source>
</reference>
<proteinExistence type="predicted"/>
<dbReference type="Gene3D" id="3.40.630.30">
    <property type="match status" value="1"/>
</dbReference>
<accession>A0A086XX43</accession>
<dbReference type="RefSeq" id="WP_035713852.1">
    <property type="nucleotide sequence ID" value="NZ_CAMIFG010000147.1"/>
</dbReference>
<dbReference type="eggNOG" id="COG3153">
    <property type="taxonomic scope" value="Bacteria"/>
</dbReference>
<dbReference type="STRING" id="195105.CN97_02880"/>
<dbReference type="GO" id="GO:0016747">
    <property type="term" value="F:acyltransferase activity, transferring groups other than amino-acyl groups"/>
    <property type="evidence" value="ECO:0007669"/>
    <property type="project" value="InterPro"/>
</dbReference>
<comment type="caution">
    <text evidence="1">The sequence shown here is derived from an EMBL/GenBank/DDBJ whole genome shotgun (WGS) entry which is preliminary data.</text>
</comment>